<dbReference type="AlphaFoldDB" id="A0A9D1J2W3"/>
<feature type="transmembrane region" description="Helical" evidence="1">
    <location>
        <begin position="6"/>
        <end position="27"/>
    </location>
</feature>
<keyword evidence="1" id="KW-0472">Membrane</keyword>
<proteinExistence type="predicted"/>
<evidence type="ECO:0000256" key="1">
    <source>
        <dbReference type="SAM" id="Phobius"/>
    </source>
</evidence>
<organism evidence="2 3">
    <name type="scientific">Candidatus Onthousia excrementipullorum</name>
    <dbReference type="NCBI Taxonomy" id="2840884"/>
    <lineage>
        <taxon>Bacteria</taxon>
        <taxon>Bacillati</taxon>
        <taxon>Bacillota</taxon>
        <taxon>Bacilli</taxon>
        <taxon>Candidatus Onthousia</taxon>
    </lineage>
</organism>
<reference evidence="2" key="1">
    <citation type="submission" date="2020-10" db="EMBL/GenBank/DDBJ databases">
        <authorList>
            <person name="Gilroy R."/>
        </authorList>
    </citation>
    <scope>NUCLEOTIDE SEQUENCE</scope>
    <source>
        <strain evidence="2">CHK184-20233</strain>
    </source>
</reference>
<keyword evidence="1" id="KW-0812">Transmembrane</keyword>
<reference evidence="2" key="2">
    <citation type="journal article" date="2021" name="PeerJ">
        <title>Extensive microbial diversity within the chicken gut microbiome revealed by metagenomics and culture.</title>
        <authorList>
            <person name="Gilroy R."/>
            <person name="Ravi A."/>
            <person name="Getino M."/>
            <person name="Pursley I."/>
            <person name="Horton D.L."/>
            <person name="Alikhan N.F."/>
            <person name="Baker D."/>
            <person name="Gharbi K."/>
            <person name="Hall N."/>
            <person name="Watson M."/>
            <person name="Adriaenssens E.M."/>
            <person name="Foster-Nyarko E."/>
            <person name="Jarju S."/>
            <person name="Secka A."/>
            <person name="Antonio M."/>
            <person name="Oren A."/>
            <person name="Chaudhuri R.R."/>
            <person name="La Ragione R."/>
            <person name="Hildebrand F."/>
            <person name="Pallen M.J."/>
        </authorList>
    </citation>
    <scope>NUCLEOTIDE SEQUENCE</scope>
    <source>
        <strain evidence="2">CHK184-20233</strain>
    </source>
</reference>
<gene>
    <name evidence="2" type="ORF">IAB38_01965</name>
</gene>
<accession>A0A9D1J2W3</accession>
<keyword evidence="1" id="KW-1133">Transmembrane helix</keyword>
<name>A0A9D1J2W3_9FIRM</name>
<sequence>MKRKEIILGVIGIIVIVVVAFFLANMIHDNHVKSINKEEDKKQEEVEEKEDKIEVNGVEINFKTYRVDSSFFLNVPDTFTMLDEATLKSKYNYNNRPELVFMSESDTEHVFVSTTNEDMTDDGLEAYLNNRVAGLTGMTVIDSGVYQKYDKTFARLVATDANTYYNMRFFTLDNKLVTVEFNCSVNTYEEWEKVANEIMDSICFNEDDIKKYSSD</sequence>
<evidence type="ECO:0000313" key="2">
    <source>
        <dbReference type="EMBL" id="HIR58793.1"/>
    </source>
</evidence>
<dbReference type="Proteomes" id="UP000824232">
    <property type="component" value="Unassembled WGS sequence"/>
</dbReference>
<comment type="caution">
    <text evidence="2">The sequence shown here is derived from an EMBL/GenBank/DDBJ whole genome shotgun (WGS) entry which is preliminary data.</text>
</comment>
<dbReference type="EMBL" id="DVHC01000023">
    <property type="protein sequence ID" value="HIR58793.1"/>
    <property type="molecule type" value="Genomic_DNA"/>
</dbReference>
<evidence type="ECO:0000313" key="3">
    <source>
        <dbReference type="Proteomes" id="UP000824232"/>
    </source>
</evidence>
<protein>
    <submittedName>
        <fullName evidence="2">Uncharacterized protein</fullName>
    </submittedName>
</protein>